<dbReference type="Pfam" id="PF00936">
    <property type="entry name" value="BMC"/>
    <property type="match status" value="1"/>
</dbReference>
<dbReference type="InterPro" id="IPR050575">
    <property type="entry name" value="BMC_shell"/>
</dbReference>
<comment type="similarity">
    <text evidence="1">Belongs to the bacterial microcompartments protein family. CsoS1 subfamily.</text>
</comment>
<evidence type="ECO:0000256" key="2">
    <source>
        <dbReference type="ARBA" id="ARBA00024322"/>
    </source>
</evidence>
<gene>
    <name evidence="6" type="primary">pduA_1</name>
    <name evidence="6" type="ORF">ERS852476_00071</name>
</gene>
<dbReference type="PANTHER" id="PTHR33941:SF11">
    <property type="entry name" value="BACTERIAL MICROCOMPARTMENT SHELL PROTEIN PDUJ"/>
    <property type="match status" value="1"/>
</dbReference>
<dbReference type="InterPro" id="IPR000249">
    <property type="entry name" value="BMC_dom"/>
</dbReference>
<comment type="subcellular location">
    <subcellularLocation>
        <location evidence="2">Bacterial microcompartment</location>
    </subcellularLocation>
</comment>
<feature type="domain" description="BMC" evidence="5">
    <location>
        <begin position="76"/>
        <end position="160"/>
    </location>
</feature>
<evidence type="ECO:0000313" key="7">
    <source>
        <dbReference type="Proteomes" id="UP000095645"/>
    </source>
</evidence>
<dbReference type="InterPro" id="IPR037233">
    <property type="entry name" value="CcmK-like_sf"/>
</dbReference>
<dbReference type="AlphaFoldDB" id="A0A173WTT6"/>
<reference evidence="6 7" key="1">
    <citation type="submission" date="2015-09" db="EMBL/GenBank/DDBJ databases">
        <authorList>
            <consortium name="Pathogen Informatics"/>
        </authorList>
    </citation>
    <scope>NUCLEOTIDE SEQUENCE [LARGE SCALE GENOMIC DNA]</scope>
    <source>
        <strain evidence="6 7">2789STDY5834861</strain>
    </source>
</reference>
<sequence>MAEEKNPEADKKVPKKAATPRKTRSTAGRAKTSAKTEVKAQTADTAAETTDKTESQKEEIKETVSHKEEKIMTQEALGMVETRGLTAAIEAADQMCKAANVALVGTEKIGSGLVTVMVRGDVGAVKSAVESGSAAASRLGELVATHVIPRPHTDVEKILPVLK</sequence>
<dbReference type="PROSITE" id="PS51930">
    <property type="entry name" value="BMC_2"/>
    <property type="match status" value="1"/>
</dbReference>
<feature type="compositionally biased region" description="Basic and acidic residues" evidence="4">
    <location>
        <begin position="49"/>
        <end position="68"/>
    </location>
</feature>
<feature type="compositionally biased region" description="Basic and acidic residues" evidence="4">
    <location>
        <begin position="1"/>
        <end position="12"/>
    </location>
</feature>
<dbReference type="InterPro" id="IPR044872">
    <property type="entry name" value="CcmK/CsoS1_BMC"/>
</dbReference>
<protein>
    <submittedName>
        <fullName evidence="6">Propanediol utilization protein PduA</fullName>
    </submittedName>
</protein>
<dbReference type="PROSITE" id="PS01139">
    <property type="entry name" value="BMC_1"/>
    <property type="match status" value="1"/>
</dbReference>
<organism evidence="6 7">
    <name type="scientific">Blautia obeum</name>
    <dbReference type="NCBI Taxonomy" id="40520"/>
    <lineage>
        <taxon>Bacteria</taxon>
        <taxon>Bacillati</taxon>
        <taxon>Bacillota</taxon>
        <taxon>Clostridia</taxon>
        <taxon>Lachnospirales</taxon>
        <taxon>Lachnospiraceae</taxon>
        <taxon>Blautia</taxon>
    </lineage>
</organism>
<accession>A0A173WTT6</accession>
<dbReference type="CDD" id="cd07045">
    <property type="entry name" value="BMC_CcmK_like"/>
    <property type="match status" value="1"/>
</dbReference>
<dbReference type="InterPro" id="IPR020808">
    <property type="entry name" value="Bact_microcomp_CS"/>
</dbReference>
<feature type="region of interest" description="Disordered" evidence="4">
    <location>
        <begin position="1"/>
        <end position="68"/>
    </location>
</feature>
<keyword evidence="3" id="KW-1283">Bacterial microcompartment</keyword>
<evidence type="ECO:0000313" key="6">
    <source>
        <dbReference type="EMBL" id="CUN42734.1"/>
    </source>
</evidence>
<dbReference type="GO" id="GO:0031469">
    <property type="term" value="C:bacterial microcompartment"/>
    <property type="evidence" value="ECO:0007669"/>
    <property type="project" value="UniProtKB-SubCell"/>
</dbReference>
<dbReference type="Gene3D" id="3.30.70.1710">
    <property type="match status" value="1"/>
</dbReference>
<feature type="compositionally biased region" description="Basic residues" evidence="4">
    <location>
        <begin position="13"/>
        <end position="24"/>
    </location>
</feature>
<proteinExistence type="inferred from homology"/>
<dbReference type="SMART" id="SM00877">
    <property type="entry name" value="BMC"/>
    <property type="match status" value="1"/>
</dbReference>
<dbReference type="EMBL" id="CYZP01000001">
    <property type="protein sequence ID" value="CUN42734.1"/>
    <property type="molecule type" value="Genomic_DNA"/>
</dbReference>
<evidence type="ECO:0000256" key="3">
    <source>
        <dbReference type="ARBA" id="ARBA00024446"/>
    </source>
</evidence>
<feature type="compositionally biased region" description="Low complexity" evidence="4">
    <location>
        <begin position="39"/>
        <end position="48"/>
    </location>
</feature>
<evidence type="ECO:0000256" key="4">
    <source>
        <dbReference type="SAM" id="MobiDB-lite"/>
    </source>
</evidence>
<dbReference type="SUPFAM" id="SSF143414">
    <property type="entry name" value="CcmK-like"/>
    <property type="match status" value="1"/>
</dbReference>
<dbReference type="PANTHER" id="PTHR33941">
    <property type="entry name" value="PROPANEDIOL UTILIZATION PROTEIN PDUA"/>
    <property type="match status" value="1"/>
</dbReference>
<name>A0A173WTT6_9FIRM</name>
<evidence type="ECO:0000256" key="1">
    <source>
        <dbReference type="ARBA" id="ARBA00023780"/>
    </source>
</evidence>
<evidence type="ECO:0000259" key="5">
    <source>
        <dbReference type="PROSITE" id="PS51930"/>
    </source>
</evidence>
<dbReference type="Proteomes" id="UP000095645">
    <property type="component" value="Unassembled WGS sequence"/>
</dbReference>